<evidence type="ECO:0000256" key="2">
    <source>
        <dbReference type="SAM" id="Phobius"/>
    </source>
</evidence>
<feature type="compositionally biased region" description="Basic and acidic residues" evidence="1">
    <location>
        <begin position="183"/>
        <end position="200"/>
    </location>
</feature>
<feature type="compositionally biased region" description="Low complexity" evidence="1">
    <location>
        <begin position="52"/>
        <end position="101"/>
    </location>
</feature>
<keyword evidence="2" id="KW-0812">Transmembrane</keyword>
<keyword evidence="2" id="KW-1133">Transmembrane helix</keyword>
<organism evidence="3 4">
    <name type="scientific">Microbacterium pseudoresistens</name>
    <dbReference type="NCBI Taxonomy" id="640634"/>
    <lineage>
        <taxon>Bacteria</taxon>
        <taxon>Bacillati</taxon>
        <taxon>Actinomycetota</taxon>
        <taxon>Actinomycetes</taxon>
        <taxon>Micrococcales</taxon>
        <taxon>Microbacteriaceae</taxon>
        <taxon>Microbacterium</taxon>
    </lineage>
</organism>
<feature type="compositionally biased region" description="Low complexity" evidence="1">
    <location>
        <begin position="201"/>
        <end position="214"/>
    </location>
</feature>
<dbReference type="Proteomes" id="UP000552045">
    <property type="component" value="Unassembled WGS sequence"/>
</dbReference>
<feature type="compositionally biased region" description="Polar residues" evidence="1">
    <location>
        <begin position="24"/>
        <end position="36"/>
    </location>
</feature>
<proteinExistence type="predicted"/>
<evidence type="ECO:0000256" key="1">
    <source>
        <dbReference type="SAM" id="MobiDB-lite"/>
    </source>
</evidence>
<evidence type="ECO:0000313" key="3">
    <source>
        <dbReference type="EMBL" id="NYD55305.1"/>
    </source>
</evidence>
<reference evidence="3 4" key="1">
    <citation type="submission" date="2020-07" db="EMBL/GenBank/DDBJ databases">
        <title>Sequencing the genomes of 1000 actinobacteria strains.</title>
        <authorList>
            <person name="Klenk H.-P."/>
        </authorList>
    </citation>
    <scope>NUCLEOTIDE SEQUENCE [LARGE SCALE GENOMIC DNA]</scope>
    <source>
        <strain evidence="3 4">DSM 22185</strain>
    </source>
</reference>
<dbReference type="AlphaFoldDB" id="A0A7Y9EWL6"/>
<keyword evidence="4" id="KW-1185">Reference proteome</keyword>
<comment type="caution">
    <text evidence="3">The sequence shown here is derived from an EMBL/GenBank/DDBJ whole genome shotgun (WGS) entry which is preliminary data.</text>
</comment>
<accession>A0A7Y9EWL6</accession>
<dbReference type="RefSeq" id="WP_179434303.1">
    <property type="nucleotide sequence ID" value="NZ_BAABLC010000006.1"/>
</dbReference>
<keyword evidence="2" id="KW-0472">Membrane</keyword>
<protein>
    <submittedName>
        <fullName evidence="3">Uncharacterized protein</fullName>
    </submittedName>
</protein>
<dbReference type="EMBL" id="JACCBH010000001">
    <property type="protein sequence ID" value="NYD55305.1"/>
    <property type="molecule type" value="Genomic_DNA"/>
</dbReference>
<feature type="compositionally biased region" description="Low complexity" evidence="1">
    <location>
        <begin position="132"/>
        <end position="151"/>
    </location>
</feature>
<sequence>MSTPDRPEAAPLTRKQLREARLTGATNVVTPEQVQANLRERNRDVSASRGTPVIEAPIVEAPVAETPAADAPAPYTPDRYAPAAEAPASAAQPDPVADAAPRLTRRQAREQERIRTGSLPVFGARAADETPAEAAAPIALPEAQSPVVPDAPQAPAPISPTDGTATPESVASQALDGSAGGSRVRDGFGESLIRDDERNRPLTPSFDSLLSTDSSGSQSRANALIFQQSPGVPSLSGPVASTGEVLVTGSYELPARLGSHGHGRGTDGKEVDAVLIDGELPASSSPTPIAASSAISTIKPAGEVIRPPEPEKGNKLMLALTITAGVLAAALVGALIIAMTTGVFS</sequence>
<feature type="compositionally biased region" description="Polar residues" evidence="1">
    <location>
        <begin position="161"/>
        <end position="172"/>
    </location>
</feature>
<name>A0A7Y9EWL6_9MICO</name>
<feature type="region of interest" description="Disordered" evidence="1">
    <location>
        <begin position="19"/>
        <end position="214"/>
    </location>
</feature>
<feature type="transmembrane region" description="Helical" evidence="2">
    <location>
        <begin position="316"/>
        <end position="339"/>
    </location>
</feature>
<gene>
    <name evidence="3" type="ORF">BKA02_002360</name>
</gene>
<evidence type="ECO:0000313" key="4">
    <source>
        <dbReference type="Proteomes" id="UP000552045"/>
    </source>
</evidence>